<sequence length="79" mass="9203">MAQTMIQKDWNCFARTGKIEDYLCYREAQEETLSVTLRWAGKLPEKSRKMDEKVRYGKGIQEVLENGGQKEEQTDRGTT</sequence>
<accession>A0A391PDN5</accession>
<keyword evidence="2" id="KW-1185">Reference proteome</keyword>
<name>A0A391PDN5_9FIRM</name>
<dbReference type="EMBL" id="BHGK01000001">
    <property type="protein sequence ID" value="GCA67949.1"/>
    <property type="molecule type" value="Genomic_DNA"/>
</dbReference>
<dbReference type="RefSeq" id="WP_243112825.1">
    <property type="nucleotide sequence ID" value="NZ_BHGK01000001.1"/>
</dbReference>
<evidence type="ECO:0000313" key="2">
    <source>
        <dbReference type="Proteomes" id="UP000265643"/>
    </source>
</evidence>
<evidence type="ECO:0000313" key="1">
    <source>
        <dbReference type="EMBL" id="GCA67949.1"/>
    </source>
</evidence>
<organism evidence="1 2">
    <name type="scientific">Mediterraneibacter butyricigenes</name>
    <dbReference type="NCBI Taxonomy" id="2316025"/>
    <lineage>
        <taxon>Bacteria</taxon>
        <taxon>Bacillati</taxon>
        <taxon>Bacillota</taxon>
        <taxon>Clostridia</taxon>
        <taxon>Lachnospirales</taxon>
        <taxon>Lachnospiraceae</taxon>
        <taxon>Mediterraneibacter</taxon>
    </lineage>
</organism>
<proteinExistence type="predicted"/>
<gene>
    <name evidence="1" type="ORF">KGMB01110_23850</name>
</gene>
<dbReference type="AlphaFoldDB" id="A0A391PDN5"/>
<protein>
    <submittedName>
        <fullName evidence="1">Uncharacterized protein</fullName>
    </submittedName>
</protein>
<reference evidence="2" key="1">
    <citation type="submission" date="2018-09" db="EMBL/GenBank/DDBJ databases">
        <title>Draft Genome Sequence of Mediterraneibacter sp. KCTC 15684.</title>
        <authorList>
            <person name="Kim J.S."/>
            <person name="Han K.I."/>
            <person name="Suh M.K."/>
            <person name="Lee K.C."/>
            <person name="Eom M.K."/>
            <person name="Lee J.H."/>
            <person name="Park S.H."/>
            <person name="Kang S.W."/>
            <person name="Park J.E."/>
            <person name="Oh B.S."/>
            <person name="Yu S.Y."/>
            <person name="Choi S.H."/>
            <person name="Lee D.H."/>
            <person name="Yoon H."/>
            <person name="Kim B."/>
            <person name="Yang S.J."/>
            <person name="Lee J.S."/>
        </authorList>
    </citation>
    <scope>NUCLEOTIDE SEQUENCE [LARGE SCALE GENOMIC DNA]</scope>
    <source>
        <strain evidence="2">KCTC 15684</strain>
    </source>
</reference>
<comment type="caution">
    <text evidence="1">The sequence shown here is derived from an EMBL/GenBank/DDBJ whole genome shotgun (WGS) entry which is preliminary data.</text>
</comment>
<dbReference type="Proteomes" id="UP000265643">
    <property type="component" value="Unassembled WGS sequence"/>
</dbReference>